<organism evidence="1">
    <name type="scientific">bioreactor metagenome</name>
    <dbReference type="NCBI Taxonomy" id="1076179"/>
    <lineage>
        <taxon>unclassified sequences</taxon>
        <taxon>metagenomes</taxon>
        <taxon>ecological metagenomes</taxon>
    </lineage>
</organism>
<comment type="caution">
    <text evidence="1">The sequence shown here is derived from an EMBL/GenBank/DDBJ whole genome shotgun (WGS) entry which is preliminary data.</text>
</comment>
<proteinExistence type="predicted"/>
<reference evidence="1" key="1">
    <citation type="submission" date="2019-08" db="EMBL/GenBank/DDBJ databases">
        <authorList>
            <person name="Kucharzyk K."/>
            <person name="Murdoch R.W."/>
            <person name="Higgins S."/>
            <person name="Loffler F."/>
        </authorList>
    </citation>
    <scope>NUCLEOTIDE SEQUENCE</scope>
</reference>
<gene>
    <name evidence="1" type="ORF">SDC9_79518</name>
</gene>
<accession>A0A644YYN6</accession>
<sequence length="64" mass="7566">MNATTRNRVEVLELKAKYEALLKERKMDDQTERGIQLLVEDPEGQRLIARTFERMHELLSEHKG</sequence>
<dbReference type="AlphaFoldDB" id="A0A644YYN6"/>
<protein>
    <submittedName>
        <fullName evidence="1">Uncharacterized protein</fullName>
    </submittedName>
</protein>
<name>A0A644YYN6_9ZZZZ</name>
<evidence type="ECO:0000313" key="1">
    <source>
        <dbReference type="EMBL" id="MPM32951.1"/>
    </source>
</evidence>
<dbReference type="EMBL" id="VSSQ01006513">
    <property type="protein sequence ID" value="MPM32951.1"/>
    <property type="molecule type" value="Genomic_DNA"/>
</dbReference>